<organism evidence="2 3">
    <name type="scientific">Kaistia dalseonensis</name>
    <dbReference type="NCBI Taxonomy" id="410840"/>
    <lineage>
        <taxon>Bacteria</taxon>
        <taxon>Pseudomonadati</taxon>
        <taxon>Pseudomonadota</taxon>
        <taxon>Alphaproteobacteria</taxon>
        <taxon>Hyphomicrobiales</taxon>
        <taxon>Kaistiaceae</taxon>
        <taxon>Kaistia</taxon>
    </lineage>
</organism>
<feature type="compositionally biased region" description="Basic and acidic residues" evidence="1">
    <location>
        <begin position="11"/>
        <end position="20"/>
    </location>
</feature>
<dbReference type="Proteomes" id="UP001241603">
    <property type="component" value="Unassembled WGS sequence"/>
</dbReference>
<dbReference type="EMBL" id="JAUSVO010000003">
    <property type="protein sequence ID" value="MDQ0438012.1"/>
    <property type="molecule type" value="Genomic_DNA"/>
</dbReference>
<feature type="region of interest" description="Disordered" evidence="1">
    <location>
        <begin position="1"/>
        <end position="25"/>
    </location>
</feature>
<protein>
    <submittedName>
        <fullName evidence="2">Uncharacterized protein</fullName>
    </submittedName>
</protein>
<sequence>MADDMSTDQKSAWKRDDRPSRHGWAPGDYLSQCRRCAIAFLGAKRAWTCADCAYAEPDAAPECPICGASDSRALEPDPRIAELEARAEKAEAERDRLAGPTEAINATLDRLAAEYAVAAVDATPAHLERCVAQLRNIMLMTAVVLAQPYKKSAEAAEADLALPALLKSIDALLDAITYDDSGSMGRGGNGGLISRETIRKCDELRLARLPFSSSAG</sequence>
<keyword evidence="3" id="KW-1185">Reference proteome</keyword>
<reference evidence="2 3" key="1">
    <citation type="submission" date="2023-07" db="EMBL/GenBank/DDBJ databases">
        <title>Genomic Encyclopedia of Type Strains, Phase IV (KMG-IV): sequencing the most valuable type-strain genomes for metagenomic binning, comparative biology and taxonomic classification.</title>
        <authorList>
            <person name="Goeker M."/>
        </authorList>
    </citation>
    <scope>NUCLEOTIDE SEQUENCE [LARGE SCALE GENOMIC DNA]</scope>
    <source>
        <strain evidence="2 3">B6-8</strain>
    </source>
</reference>
<accession>A0ABU0H7L2</accession>
<dbReference type="RefSeq" id="WP_266348934.1">
    <property type="nucleotide sequence ID" value="NZ_JAPKNG010000003.1"/>
</dbReference>
<name>A0ABU0H7L2_9HYPH</name>
<gene>
    <name evidence="2" type="ORF">QO014_002404</name>
</gene>
<evidence type="ECO:0000313" key="2">
    <source>
        <dbReference type="EMBL" id="MDQ0438012.1"/>
    </source>
</evidence>
<evidence type="ECO:0000313" key="3">
    <source>
        <dbReference type="Proteomes" id="UP001241603"/>
    </source>
</evidence>
<evidence type="ECO:0000256" key="1">
    <source>
        <dbReference type="SAM" id="MobiDB-lite"/>
    </source>
</evidence>
<comment type="caution">
    <text evidence="2">The sequence shown here is derived from an EMBL/GenBank/DDBJ whole genome shotgun (WGS) entry which is preliminary data.</text>
</comment>
<proteinExistence type="predicted"/>